<evidence type="ECO:0000259" key="1">
    <source>
        <dbReference type="PROSITE" id="PS50404"/>
    </source>
</evidence>
<reference evidence="3" key="1">
    <citation type="submission" date="2014-04" db="EMBL/GenBank/DDBJ databases">
        <title>Evolutionary Origins and Diversification of the Mycorrhizal Mutualists.</title>
        <authorList>
            <consortium name="DOE Joint Genome Institute"/>
            <consortium name="Mycorrhizal Genomics Consortium"/>
            <person name="Kohler A."/>
            <person name="Kuo A."/>
            <person name="Nagy L.G."/>
            <person name="Floudas D."/>
            <person name="Copeland A."/>
            <person name="Barry K.W."/>
            <person name="Cichocki N."/>
            <person name="Veneault-Fourrey C."/>
            <person name="LaButti K."/>
            <person name="Lindquist E.A."/>
            <person name="Lipzen A."/>
            <person name="Lundell T."/>
            <person name="Morin E."/>
            <person name="Murat C."/>
            <person name="Riley R."/>
            <person name="Ohm R."/>
            <person name="Sun H."/>
            <person name="Tunlid A."/>
            <person name="Henrissat B."/>
            <person name="Grigoriev I.V."/>
            <person name="Hibbett D.S."/>
            <person name="Martin F."/>
        </authorList>
    </citation>
    <scope>NUCLEOTIDE SEQUENCE [LARGE SCALE GENOMIC DNA]</scope>
    <source>
        <strain evidence="3">FD-334 SS-4</strain>
    </source>
</reference>
<dbReference type="SUPFAM" id="SSF47616">
    <property type="entry name" value="GST C-terminal domain-like"/>
    <property type="match status" value="1"/>
</dbReference>
<keyword evidence="3" id="KW-1185">Reference proteome</keyword>
<sequence length="250" mass="28051">MTIIFWDIASTVGPWSPNTWKVRYCLNLKKIPYKTESIEYPDIAAHCAKLGFAPSATRVTRGTGTLFYTLPAIHDTATGVHLCDSARIAEYLEAQYPAGPRIFPHDTIGLQIDFHDRMSARLSALWDFVVPAMLPRLAPASQAYYRRTREAAWGVPVEEIAPAGDRFAGEWDKVRAGFAQVAGWYAKMHDEGPFIMGAQASWADFVVGANLMWLNKAWGDDDPKWEAIMQWDDGVWKTLFDALKEYGASD</sequence>
<dbReference type="EMBL" id="KN817537">
    <property type="protein sequence ID" value="KJA24343.1"/>
    <property type="molecule type" value="Genomic_DNA"/>
</dbReference>
<dbReference type="SUPFAM" id="SSF52833">
    <property type="entry name" value="Thioredoxin-like"/>
    <property type="match status" value="1"/>
</dbReference>
<proteinExistence type="predicted"/>
<name>A0A0D2MKR4_HYPSF</name>
<organism evidence="2 3">
    <name type="scientific">Hypholoma sublateritium (strain FD-334 SS-4)</name>
    <dbReference type="NCBI Taxonomy" id="945553"/>
    <lineage>
        <taxon>Eukaryota</taxon>
        <taxon>Fungi</taxon>
        <taxon>Dikarya</taxon>
        <taxon>Basidiomycota</taxon>
        <taxon>Agaricomycotina</taxon>
        <taxon>Agaricomycetes</taxon>
        <taxon>Agaricomycetidae</taxon>
        <taxon>Agaricales</taxon>
        <taxon>Agaricineae</taxon>
        <taxon>Strophariaceae</taxon>
        <taxon>Hypholoma</taxon>
    </lineage>
</organism>
<dbReference type="Pfam" id="PF13409">
    <property type="entry name" value="GST_N_2"/>
    <property type="match status" value="1"/>
</dbReference>
<evidence type="ECO:0000313" key="3">
    <source>
        <dbReference type="Proteomes" id="UP000054270"/>
    </source>
</evidence>
<gene>
    <name evidence="2" type="ORF">HYPSUDRAFT_38773</name>
</gene>
<feature type="domain" description="GST N-terminal" evidence="1">
    <location>
        <begin position="6"/>
        <end position="100"/>
    </location>
</feature>
<dbReference type="InterPro" id="IPR036282">
    <property type="entry name" value="Glutathione-S-Trfase_C_sf"/>
</dbReference>
<dbReference type="OrthoDB" id="4951845at2759"/>
<dbReference type="Proteomes" id="UP000054270">
    <property type="component" value="Unassembled WGS sequence"/>
</dbReference>
<dbReference type="InterPro" id="IPR036249">
    <property type="entry name" value="Thioredoxin-like_sf"/>
</dbReference>
<dbReference type="Pfam" id="PF22041">
    <property type="entry name" value="GST_C_7"/>
    <property type="match status" value="1"/>
</dbReference>
<dbReference type="InterPro" id="IPR004045">
    <property type="entry name" value="Glutathione_S-Trfase_N"/>
</dbReference>
<dbReference type="Gene3D" id="1.20.1050.10">
    <property type="match status" value="1"/>
</dbReference>
<evidence type="ECO:0000313" key="2">
    <source>
        <dbReference type="EMBL" id="KJA24343.1"/>
    </source>
</evidence>
<protein>
    <recommendedName>
        <fullName evidence="1">GST N-terminal domain-containing protein</fullName>
    </recommendedName>
</protein>
<accession>A0A0D2MKR4</accession>
<dbReference type="AlphaFoldDB" id="A0A0D2MKR4"/>
<dbReference type="InterPro" id="IPR054416">
    <property type="entry name" value="GST_UstS-like_C"/>
</dbReference>
<dbReference type="PROSITE" id="PS50404">
    <property type="entry name" value="GST_NTER"/>
    <property type="match status" value="1"/>
</dbReference>
<dbReference type="OMA" id="MDSYKIA"/>
<dbReference type="Gene3D" id="3.40.30.10">
    <property type="entry name" value="Glutaredoxin"/>
    <property type="match status" value="1"/>
</dbReference>